<dbReference type="Proteomes" id="UP000887580">
    <property type="component" value="Unplaced"/>
</dbReference>
<organism evidence="1 2">
    <name type="scientific">Panagrolaimus sp. PS1159</name>
    <dbReference type="NCBI Taxonomy" id="55785"/>
    <lineage>
        <taxon>Eukaryota</taxon>
        <taxon>Metazoa</taxon>
        <taxon>Ecdysozoa</taxon>
        <taxon>Nematoda</taxon>
        <taxon>Chromadorea</taxon>
        <taxon>Rhabditida</taxon>
        <taxon>Tylenchina</taxon>
        <taxon>Panagrolaimomorpha</taxon>
        <taxon>Panagrolaimoidea</taxon>
        <taxon>Panagrolaimidae</taxon>
        <taxon>Panagrolaimus</taxon>
    </lineage>
</organism>
<accession>A0AC35FCB6</accession>
<evidence type="ECO:0000313" key="2">
    <source>
        <dbReference type="WBParaSite" id="PS1159_v2.g16045.t1"/>
    </source>
</evidence>
<proteinExistence type="predicted"/>
<dbReference type="WBParaSite" id="PS1159_v2.g16045.t1">
    <property type="protein sequence ID" value="PS1159_v2.g16045.t1"/>
    <property type="gene ID" value="PS1159_v2.g16045"/>
</dbReference>
<protein>
    <submittedName>
        <fullName evidence="2">CUB-like domain-containing protein</fullName>
    </submittedName>
</protein>
<evidence type="ECO:0000313" key="1">
    <source>
        <dbReference type="Proteomes" id="UP000887580"/>
    </source>
</evidence>
<name>A0AC35FCB6_9BILA</name>
<sequence>MLLHIFLFVQIFIVFVYGQNSIDAADVPKIRCVLDVSTPTLHFDLSILQPNQQLIVATSTHFSIDMFLAGLNSTELKNYLFYEGDTPTDENLVGSLADKDFFYGNATEWYIPLLYSAKSKALTIVRNNETKTITNSVLFFRIPEAHKCGKHKNVAQPNSTYNYFIEYPITAPYDSICHFTIITFKQRPRRLVIQYLETNSSESIQISGSTFNESLDYFKF</sequence>
<reference evidence="2" key="1">
    <citation type="submission" date="2022-11" db="UniProtKB">
        <authorList>
            <consortium name="WormBaseParasite"/>
        </authorList>
    </citation>
    <scope>IDENTIFICATION</scope>
</reference>